<proteinExistence type="predicted"/>
<reference evidence="1" key="3">
    <citation type="submission" date="2015-09" db="EMBL/GenBank/DDBJ databases">
        <title>Detection of multiple elephant endotheliotropic herpesviruses.</title>
        <authorList>
            <person name="Long S.Y."/>
            <person name="Heaggans S.Y."/>
            <person name="Hayward G.S."/>
        </authorList>
    </citation>
    <scope>NUCLEOTIDE SEQUENCE</scope>
    <source>
        <strain evidence="1">North American NAP22</strain>
    </source>
</reference>
<accession>A0A0S2CBG3</accession>
<sequence length="157" mass="17905">MTLSRYSTRYGSALFFLIGVAISSIKLVRGQNGTSSPVPTRTANVSWTYRSTVADDGGNNKSIVVNGTGAVGGNATVNTNSTTQLKNKPTDSYPDEYWSEYDYYPFYEEDIRVIFPKFFRIRKRRLQKRDYKQLVDRDKLSVKKQNPHESLLTKTEN</sequence>
<name>A0A0S2CBG3_9BETA</name>
<gene>
    <name evidence="1" type="primary">E4A</name>
</gene>
<organism evidence="1">
    <name type="scientific">Elephant endotheliotropic herpesvirus 4</name>
    <dbReference type="NCBI Taxonomy" id="548914"/>
    <lineage>
        <taxon>Viruses</taxon>
        <taxon>Duplodnaviria</taxon>
        <taxon>Heunggongvirae</taxon>
        <taxon>Peploviricota</taxon>
        <taxon>Herviviricetes</taxon>
        <taxon>Herpesvirales</taxon>
        <taxon>Orthoherpesviridae</taxon>
        <taxon>Betaherpesvirinae</taxon>
        <taxon>Proboscivirus</taxon>
    </lineage>
</organism>
<evidence type="ECO:0000313" key="1">
    <source>
        <dbReference type="EMBL" id="ALN42236.1"/>
    </source>
</evidence>
<dbReference type="EMBL" id="KT832478">
    <property type="protein sequence ID" value="ALN42236.1"/>
    <property type="molecule type" value="Genomic_DNA"/>
</dbReference>
<reference evidence="1" key="1">
    <citation type="journal article" date="2014" name="J. Virol.">
        <title>Comparative genome analysis of four elephant endotheliotropic herpesviruses, EEHV3, EEHV4, EEHV5, and EEHV6, from cases of hemorrhagic disease or viremia.</title>
        <authorList>
            <person name="Zong JC"/>
            <person name="Latimer EM"/>
            <person name="Long SY"/>
            <person name="Richman LK"/>
            <person name="Heaggans SY"/>
            <person name="Hayward GS."/>
        </authorList>
    </citation>
    <scope>NUCLEOTIDE SEQUENCE</scope>
    <source>
        <strain evidence="1">North American NAP22</strain>
    </source>
</reference>
<protein>
    <submittedName>
        <fullName evidence="1">Protein E4A</fullName>
    </submittedName>
</protein>
<reference evidence="1" key="2">
    <citation type="submission" date="2015-09" db="EMBL/GenBank/DDBJ databases">
        <title>Complete genome of sequence of elephant endotheliotropic herpesvirus 4 (EEHV4): comparison of the gene coding content and other unusual features fo the GC-rich and AT-rich branch probosciviruses.</title>
        <authorList>
            <person name="Ling P.D."/>
            <person name="Long S.Y."/>
            <person name="Feury A."/>
            <person name="Peng R.-S."/>
            <person name="Heaggans S.Y."/>
            <person name="Qin X."/>
            <person name="Worley K.C."/>
            <person name="Duggan S."/>
            <person name="Hayward G.S."/>
        </authorList>
    </citation>
    <scope>NUCLEOTIDE SEQUENCE</scope>
    <source>
        <strain evidence="1">North American NAP22</strain>
    </source>
</reference>